<keyword evidence="6 8" id="KW-0503">Monooxygenase</keyword>
<dbReference type="GO" id="GO:0005506">
    <property type="term" value="F:iron ion binding"/>
    <property type="evidence" value="ECO:0007669"/>
    <property type="project" value="InterPro"/>
</dbReference>
<dbReference type="AlphaFoldDB" id="A0AAW1GW11"/>
<evidence type="ECO:0000256" key="8">
    <source>
        <dbReference type="RuleBase" id="RU000461"/>
    </source>
</evidence>
<keyword evidence="5 7" id="KW-0408">Iron</keyword>
<dbReference type="Proteomes" id="UP001443914">
    <property type="component" value="Unassembled WGS sequence"/>
</dbReference>
<evidence type="ECO:0000256" key="7">
    <source>
        <dbReference type="PIRSR" id="PIRSR602403-1"/>
    </source>
</evidence>
<dbReference type="InterPro" id="IPR017972">
    <property type="entry name" value="Cyt_P450_CS"/>
</dbReference>
<evidence type="ECO:0008006" key="11">
    <source>
        <dbReference type="Google" id="ProtNLM"/>
    </source>
</evidence>
<dbReference type="PANTHER" id="PTHR47950:SF4">
    <property type="entry name" value="GERANIOL 8-HYDROXYLASE-LIKE"/>
    <property type="match status" value="1"/>
</dbReference>
<evidence type="ECO:0000313" key="9">
    <source>
        <dbReference type="EMBL" id="KAK9668243.1"/>
    </source>
</evidence>
<dbReference type="FunFam" id="1.10.630.10:FF:000163">
    <property type="entry name" value="Geraniol 8-hydroxylase"/>
    <property type="match status" value="1"/>
</dbReference>
<dbReference type="PRINTS" id="PR00385">
    <property type="entry name" value="P450"/>
</dbReference>
<reference evidence="9" key="1">
    <citation type="submission" date="2024-03" db="EMBL/GenBank/DDBJ databases">
        <title>WGS assembly of Saponaria officinalis var. Norfolk2.</title>
        <authorList>
            <person name="Jenkins J."/>
            <person name="Shu S."/>
            <person name="Grimwood J."/>
            <person name="Barry K."/>
            <person name="Goodstein D."/>
            <person name="Schmutz J."/>
            <person name="Leebens-Mack J."/>
            <person name="Osbourn A."/>
        </authorList>
    </citation>
    <scope>NUCLEOTIDE SEQUENCE [LARGE SCALE GENOMIC DNA]</scope>
    <source>
        <strain evidence="9">JIC</strain>
    </source>
</reference>
<evidence type="ECO:0000256" key="6">
    <source>
        <dbReference type="ARBA" id="ARBA00023033"/>
    </source>
</evidence>
<keyword evidence="4 8" id="KW-0560">Oxidoreductase</keyword>
<dbReference type="GO" id="GO:0016705">
    <property type="term" value="F:oxidoreductase activity, acting on paired donors, with incorporation or reduction of molecular oxygen"/>
    <property type="evidence" value="ECO:0007669"/>
    <property type="project" value="InterPro"/>
</dbReference>
<dbReference type="SUPFAM" id="SSF48264">
    <property type="entry name" value="Cytochrome P450"/>
    <property type="match status" value="1"/>
</dbReference>
<evidence type="ECO:0000256" key="5">
    <source>
        <dbReference type="ARBA" id="ARBA00023004"/>
    </source>
</evidence>
<keyword evidence="10" id="KW-1185">Reference proteome</keyword>
<dbReference type="InterPro" id="IPR002403">
    <property type="entry name" value="Cyt_P450_E_grp-IV"/>
</dbReference>
<dbReference type="PANTHER" id="PTHR47950">
    <property type="entry name" value="CYTOCHROME P450, FAMILY 76, SUBFAMILY C, POLYPEPTIDE 5-RELATED"/>
    <property type="match status" value="1"/>
</dbReference>
<evidence type="ECO:0000256" key="1">
    <source>
        <dbReference type="ARBA" id="ARBA00010617"/>
    </source>
</evidence>
<name>A0AAW1GW11_SAPOF</name>
<dbReference type="EMBL" id="JBDFQZ010000013">
    <property type="protein sequence ID" value="KAK9668243.1"/>
    <property type="molecule type" value="Genomic_DNA"/>
</dbReference>
<dbReference type="GO" id="GO:0020037">
    <property type="term" value="F:heme binding"/>
    <property type="evidence" value="ECO:0007669"/>
    <property type="project" value="InterPro"/>
</dbReference>
<dbReference type="PROSITE" id="PS00086">
    <property type="entry name" value="CYTOCHROME_P450"/>
    <property type="match status" value="1"/>
</dbReference>
<gene>
    <name evidence="9" type="ORF">RND81_13G044200</name>
</gene>
<proteinExistence type="inferred from homology"/>
<comment type="similarity">
    <text evidence="1 8">Belongs to the cytochrome P450 family.</text>
</comment>
<dbReference type="Pfam" id="PF00067">
    <property type="entry name" value="p450"/>
    <property type="match status" value="1"/>
</dbReference>
<dbReference type="PRINTS" id="PR00465">
    <property type="entry name" value="EP450IV"/>
</dbReference>
<evidence type="ECO:0000256" key="3">
    <source>
        <dbReference type="ARBA" id="ARBA00022723"/>
    </source>
</evidence>
<dbReference type="InterPro" id="IPR036396">
    <property type="entry name" value="Cyt_P450_sf"/>
</dbReference>
<dbReference type="GO" id="GO:0004497">
    <property type="term" value="F:monooxygenase activity"/>
    <property type="evidence" value="ECO:0007669"/>
    <property type="project" value="UniProtKB-KW"/>
</dbReference>
<keyword evidence="3 7" id="KW-0479">Metal-binding</keyword>
<sequence length="411" mass="46542">MLQEAFKNDVLVSNRFIAEAITPQNHHEKSVGFLPVGPKWRTLRKICNSQDFSNSKLETTQNIRRKVVRHLASNLEKSSENGQIVDINLAAFTCSLSLLSNTIFSVDLGASTEIAVEFRDISHTCIEELGKPNLADFFPFLKKFDPHGIRRRSDFYMRKLLDLCNNLIQQRLDGQRPPGTKKGDDVLDALLDIVHESHDFDISDIPHLFIDLFVGGTNTSSTLVEWVMSELIRNPEKMKKAQAELREVIGKGNPVEESDISRLQYLQAVVKESFRIHRPVPLSVPRKTASDVNISGFIVPKDTQVLVNNWGMGRDPNLWQNPLSFEPERFLNSEIDFKGRDFELMPFGGGRRICPGLPLANRMVHLMLAAFIHGFDWKLEGGVSPDDLNMDEKFGLTLEKVHHLRAIPVPV</sequence>
<dbReference type="Gene3D" id="1.10.630.10">
    <property type="entry name" value="Cytochrome P450"/>
    <property type="match status" value="1"/>
</dbReference>
<protein>
    <recommendedName>
        <fullName evidence="11">Cytochrome P450</fullName>
    </recommendedName>
</protein>
<dbReference type="CDD" id="cd11073">
    <property type="entry name" value="CYP76-like"/>
    <property type="match status" value="1"/>
</dbReference>
<evidence type="ECO:0000313" key="10">
    <source>
        <dbReference type="Proteomes" id="UP001443914"/>
    </source>
</evidence>
<accession>A0AAW1GW11</accession>
<comment type="caution">
    <text evidence="9">The sequence shown here is derived from an EMBL/GenBank/DDBJ whole genome shotgun (WGS) entry which is preliminary data.</text>
</comment>
<dbReference type="InterPro" id="IPR001128">
    <property type="entry name" value="Cyt_P450"/>
</dbReference>
<feature type="binding site" description="axial binding residue" evidence="7">
    <location>
        <position position="354"/>
    </location>
    <ligand>
        <name>heme</name>
        <dbReference type="ChEBI" id="CHEBI:30413"/>
    </ligand>
    <ligandPart>
        <name>Fe</name>
        <dbReference type="ChEBI" id="CHEBI:18248"/>
    </ligandPart>
</feature>
<comment type="cofactor">
    <cofactor evidence="7">
        <name>heme</name>
        <dbReference type="ChEBI" id="CHEBI:30413"/>
    </cofactor>
</comment>
<keyword evidence="2 7" id="KW-0349">Heme</keyword>
<evidence type="ECO:0000256" key="4">
    <source>
        <dbReference type="ARBA" id="ARBA00023002"/>
    </source>
</evidence>
<evidence type="ECO:0000256" key="2">
    <source>
        <dbReference type="ARBA" id="ARBA00022617"/>
    </source>
</evidence>
<organism evidence="9 10">
    <name type="scientific">Saponaria officinalis</name>
    <name type="common">Common soapwort</name>
    <name type="synonym">Lychnis saponaria</name>
    <dbReference type="NCBI Taxonomy" id="3572"/>
    <lineage>
        <taxon>Eukaryota</taxon>
        <taxon>Viridiplantae</taxon>
        <taxon>Streptophyta</taxon>
        <taxon>Embryophyta</taxon>
        <taxon>Tracheophyta</taxon>
        <taxon>Spermatophyta</taxon>
        <taxon>Magnoliopsida</taxon>
        <taxon>eudicotyledons</taxon>
        <taxon>Gunneridae</taxon>
        <taxon>Pentapetalae</taxon>
        <taxon>Caryophyllales</taxon>
        <taxon>Caryophyllaceae</taxon>
        <taxon>Caryophylleae</taxon>
        <taxon>Saponaria</taxon>
    </lineage>
</organism>